<dbReference type="Gene3D" id="3.20.20.370">
    <property type="entry name" value="Glycoside hydrolase/deacetylase"/>
    <property type="match status" value="1"/>
</dbReference>
<dbReference type="NCBIfam" id="NF003814">
    <property type="entry name" value="PRK05406.1-3"/>
    <property type="match status" value="1"/>
</dbReference>
<protein>
    <submittedName>
        <fullName evidence="1">5-oxoprolinase subunit PxpA</fullName>
        <ecNumber evidence="1">3.5.2.9</ecNumber>
    </submittedName>
</protein>
<dbReference type="Proteomes" id="UP000540519">
    <property type="component" value="Unassembled WGS sequence"/>
</dbReference>
<dbReference type="EC" id="3.5.2.9" evidence="1"/>
<dbReference type="CDD" id="cd10801">
    <property type="entry name" value="LamB_YcsF_like_1"/>
    <property type="match status" value="1"/>
</dbReference>
<dbReference type="PANTHER" id="PTHR30292">
    <property type="entry name" value="UNCHARACTERIZED PROTEIN YBGL-RELATED"/>
    <property type="match status" value="1"/>
</dbReference>
<proteinExistence type="predicted"/>
<reference evidence="1 2" key="1">
    <citation type="journal article" date="2019" name="Mar. Drugs">
        <title>Comparative Genomics and CAZyme Genome Repertoires of Marine Zobellia amurskyensis KMM 3526(T) and Zobellia laminariae KMM 3676(T).</title>
        <authorList>
            <person name="Chernysheva N."/>
            <person name="Bystritskaya E."/>
            <person name="Stenkova A."/>
            <person name="Golovkin I."/>
            <person name="Nedashkovskaya O."/>
            <person name="Isaeva M."/>
        </authorList>
    </citation>
    <scope>NUCLEOTIDE SEQUENCE [LARGE SCALE GENOMIC DNA]</scope>
    <source>
        <strain evidence="1 2">KMM 3526</strain>
    </source>
</reference>
<dbReference type="EMBL" id="RCNR01000033">
    <property type="protein sequence ID" value="MUH37175.1"/>
    <property type="molecule type" value="Genomic_DNA"/>
</dbReference>
<keyword evidence="1" id="KW-0378">Hydrolase</keyword>
<dbReference type="PANTHER" id="PTHR30292:SF0">
    <property type="entry name" value="5-OXOPROLINASE SUBUNIT A"/>
    <property type="match status" value="1"/>
</dbReference>
<dbReference type="RefSeq" id="WP_155600540.1">
    <property type="nucleotide sequence ID" value="NZ_RCNR01000033.1"/>
</dbReference>
<accession>A0A7X3D304</accession>
<name>A0A7X3D304_9FLAO</name>
<dbReference type="NCBIfam" id="NF003816">
    <property type="entry name" value="PRK05406.1-5"/>
    <property type="match status" value="1"/>
</dbReference>
<dbReference type="SUPFAM" id="SSF88713">
    <property type="entry name" value="Glycoside hydrolase/deacetylase"/>
    <property type="match status" value="1"/>
</dbReference>
<sequence length="247" mass="27501">MTNKYIDLNCDVGEGVGNEEELLPMLSSCNIACGGHTGNKNTMTEVVKLAKRNNVSIGAHPSYPDAFNFGRISIEIDDKELIGSIRCQVDSLLGVINEQNVKLNHIKPHGALYNDIVKNASLALCFLEAIEKYKNEVYIYAPYASEIARKASDKGFKVKYEAFADRNYNTDLSLVSRSEPKALLTDKTQVLEHVVRIVNLKKVTTIRGEDLSILADTFCVHGDTPSALEIVLYLTKELPNYNIFIKK</sequence>
<evidence type="ECO:0000313" key="2">
    <source>
        <dbReference type="Proteomes" id="UP000540519"/>
    </source>
</evidence>
<dbReference type="InterPro" id="IPR005501">
    <property type="entry name" value="LamB/YcsF/PxpA-like"/>
</dbReference>
<dbReference type="InterPro" id="IPR011330">
    <property type="entry name" value="Glyco_hydro/deAcase_b/a-brl"/>
</dbReference>
<dbReference type="AlphaFoldDB" id="A0A7X3D304"/>
<organism evidence="1 2">
    <name type="scientific">Zobellia amurskyensis</name>
    <dbReference type="NCBI Taxonomy" id="248905"/>
    <lineage>
        <taxon>Bacteria</taxon>
        <taxon>Pseudomonadati</taxon>
        <taxon>Bacteroidota</taxon>
        <taxon>Flavobacteriia</taxon>
        <taxon>Flavobacteriales</taxon>
        <taxon>Flavobacteriaceae</taxon>
        <taxon>Zobellia</taxon>
    </lineage>
</organism>
<dbReference type="GO" id="GO:0005975">
    <property type="term" value="P:carbohydrate metabolic process"/>
    <property type="evidence" value="ECO:0007669"/>
    <property type="project" value="InterPro"/>
</dbReference>
<dbReference type="Pfam" id="PF03746">
    <property type="entry name" value="LamB_YcsF"/>
    <property type="match status" value="1"/>
</dbReference>
<dbReference type="GO" id="GO:0017168">
    <property type="term" value="F:5-oxoprolinase (ATP-hydrolyzing) activity"/>
    <property type="evidence" value="ECO:0007669"/>
    <property type="project" value="UniProtKB-EC"/>
</dbReference>
<gene>
    <name evidence="1" type="primary">pxpA</name>
    <name evidence="1" type="ORF">D9O36_15085</name>
</gene>
<comment type="caution">
    <text evidence="1">The sequence shown here is derived from an EMBL/GenBank/DDBJ whole genome shotgun (WGS) entry which is preliminary data.</text>
</comment>
<evidence type="ECO:0000313" key="1">
    <source>
        <dbReference type="EMBL" id="MUH37175.1"/>
    </source>
</evidence>
<keyword evidence="2" id="KW-1185">Reference proteome</keyword>
<dbReference type="OrthoDB" id="9773478at2"/>